<feature type="compositionally biased region" description="Polar residues" evidence="1">
    <location>
        <begin position="1429"/>
        <end position="1439"/>
    </location>
</feature>
<evidence type="ECO:0000313" key="3">
    <source>
        <dbReference type="Proteomes" id="UP000807716"/>
    </source>
</evidence>
<feature type="compositionally biased region" description="Polar residues" evidence="1">
    <location>
        <begin position="1227"/>
        <end position="1238"/>
    </location>
</feature>
<feature type="region of interest" description="Disordered" evidence="1">
    <location>
        <begin position="877"/>
        <end position="962"/>
    </location>
</feature>
<feature type="region of interest" description="Disordered" evidence="1">
    <location>
        <begin position="1332"/>
        <end position="1439"/>
    </location>
</feature>
<feature type="compositionally biased region" description="Low complexity" evidence="1">
    <location>
        <begin position="725"/>
        <end position="746"/>
    </location>
</feature>
<feature type="compositionally biased region" description="Low complexity" evidence="1">
    <location>
        <begin position="1"/>
        <end position="18"/>
    </location>
</feature>
<feature type="compositionally biased region" description="Acidic residues" evidence="1">
    <location>
        <begin position="1048"/>
        <end position="1066"/>
    </location>
</feature>
<feature type="region of interest" description="Disordered" evidence="1">
    <location>
        <begin position="461"/>
        <end position="480"/>
    </location>
</feature>
<feature type="compositionally biased region" description="Low complexity" evidence="1">
    <location>
        <begin position="1474"/>
        <end position="1494"/>
    </location>
</feature>
<feature type="compositionally biased region" description="Basic residues" evidence="1">
    <location>
        <begin position="1069"/>
        <end position="1078"/>
    </location>
</feature>
<dbReference type="EMBL" id="JAAAJB010000700">
    <property type="protein sequence ID" value="KAG0251976.1"/>
    <property type="molecule type" value="Genomic_DNA"/>
</dbReference>
<reference evidence="2" key="1">
    <citation type="journal article" date="2020" name="Fungal Divers.">
        <title>Resolving the Mortierellaceae phylogeny through synthesis of multi-gene phylogenetics and phylogenomics.</title>
        <authorList>
            <person name="Vandepol N."/>
            <person name="Liber J."/>
            <person name="Desiro A."/>
            <person name="Na H."/>
            <person name="Kennedy M."/>
            <person name="Barry K."/>
            <person name="Grigoriev I.V."/>
            <person name="Miller A.N."/>
            <person name="O'Donnell K."/>
            <person name="Stajich J.E."/>
            <person name="Bonito G."/>
        </authorList>
    </citation>
    <scope>NUCLEOTIDE SEQUENCE</scope>
    <source>
        <strain evidence="2">BC1065</strain>
    </source>
</reference>
<proteinExistence type="predicted"/>
<feature type="region of interest" description="Disordered" evidence="1">
    <location>
        <begin position="601"/>
        <end position="762"/>
    </location>
</feature>
<feature type="region of interest" description="Disordered" evidence="1">
    <location>
        <begin position="165"/>
        <end position="188"/>
    </location>
</feature>
<gene>
    <name evidence="2" type="ORF">DFQ27_008405</name>
</gene>
<keyword evidence="3" id="KW-1185">Reference proteome</keyword>
<comment type="caution">
    <text evidence="2">The sequence shown here is derived from an EMBL/GenBank/DDBJ whole genome shotgun (WGS) entry which is preliminary data.</text>
</comment>
<organism evidence="2 3">
    <name type="scientific">Actinomortierella ambigua</name>
    <dbReference type="NCBI Taxonomy" id="1343610"/>
    <lineage>
        <taxon>Eukaryota</taxon>
        <taxon>Fungi</taxon>
        <taxon>Fungi incertae sedis</taxon>
        <taxon>Mucoromycota</taxon>
        <taxon>Mortierellomycotina</taxon>
        <taxon>Mortierellomycetes</taxon>
        <taxon>Mortierellales</taxon>
        <taxon>Mortierellaceae</taxon>
        <taxon>Actinomortierella</taxon>
    </lineage>
</organism>
<feature type="compositionally biased region" description="Polar residues" evidence="1">
    <location>
        <begin position="320"/>
        <end position="333"/>
    </location>
</feature>
<feature type="compositionally biased region" description="Gly residues" evidence="1">
    <location>
        <begin position="1005"/>
        <end position="1017"/>
    </location>
</feature>
<feature type="region of interest" description="Disordered" evidence="1">
    <location>
        <begin position="1"/>
        <end position="20"/>
    </location>
</feature>
<name>A0A9P6TYF6_9FUNG</name>
<dbReference type="OrthoDB" id="191651at2759"/>
<feature type="compositionally biased region" description="Polar residues" evidence="1">
    <location>
        <begin position="848"/>
        <end position="857"/>
    </location>
</feature>
<protein>
    <submittedName>
        <fullName evidence="2">Uncharacterized protein</fullName>
    </submittedName>
</protein>
<evidence type="ECO:0000256" key="1">
    <source>
        <dbReference type="SAM" id="MobiDB-lite"/>
    </source>
</evidence>
<sequence length="1544" mass="172085">MTHSVAPSATASASTSSAEPYSLPPNFKGLIQQYLAVSIPTITFTTELVDLLEQAQVQLHSTRVKVVIRWWKQERASALAVYPKLNNALDLIQRNVLLPDPQEPSYVSSYHALDPPSSAAQPPLSPLLSSSAQHPQPQREQQQQRQGQGRIRSPWRRLLGDKNKGQHLNHAQHSQQEDGSGPTTTAQECQQQQQLFHQYVHNMSALMLEVHICPDLVALATVPDMSELFSNLNGTFSGVFPFSAAVPSRIAHHASMAERVLGKRAILGMVVFQAWFQDTSDVADTSEEDTESITGSSDIGHNPYSEDRVHAYQQPILHPNQQQRQQLKSPVSISFQHPHQHQSQLLPQPQPQLQFQHHHLQHPTGQSHALPLQPSFSPAQGRPASTLQNTLPPQQRLAPHEARPPRIQIPVPQVDPPPKSVATGTALLSSQDALGMPVRHGRQRSTMDDYARLAAYEPRMSVETTRTTQSSRSRPRSDATATAIGRLGTLLTRGEQLMQGIKTSFELDPEEVRVREDTAQRRLHSRPARGELHSRVPAATAAAVVPRSPPLASAVRQSQPASFPPDPKDPVPYWPSHSRFTLEVAVCTAYLTSRSLLKRSKSTQPPLMKKARTSSPLPAVNNPPPFSASPTSLLPHPPAHYHHRQDGSEAHQQQEERMRPSRVPGYRGDSFDDRGRTEVSGPTGHTPWSMRRSETEVLNRPRHLEGDEEGEEEGAPTPIKRQTDPLPLSHSPASPSSSLQTSSNSPRRQLRRSGPSIRPLTVSLTMPGFSQFLQQQRQSLSPSHTKPKTEDDEGTVAPTGYQSFGPAPGQSEPWRESREEAPIVAAAGQSLRGAANPPLRGPSSSSSFTPILSTASKQPPYKMSGADELETYSRHRRYPHHHHPPAAAGAAVPAAPAHPRRQDAYQPPLSADSRSTRQEEAEEEEHDPSPYSRHPLPPRPSGRHSHGRRHRRPRLDSQDRLQIRMNPTQIAKLGQMPPDFFHTRTESHLVVPALLSNYSSSAGSEAGGEEAGGGSRGIGSSSPQHSSRTRRHLHRPLGVPIGVVIGDNGEEDYDVDDGEEEEEEEELSRRRRHGYKGKGRADTSSLMRAQWDAPTASSRHSRESFSSRHLLLRQQQQQQQQQQQYPQPHRYQHQHQQAAPTPGTRPGYHTAGRRRRRSSMSGSLSGSLSQSHRSVSVSSYDSMEELQQQQQQQQRSAHARRNNHHHHRNLERGAIPHPQPLRRDQQRYVSQEPRQQDPTTTTTKPAKTKKKEREKEKEGEKEKRGHPQRFDFVAKTHLLLTPETVATLMMRRLAVEVWKVNQRTKEATDLGVAKVPLSKLIQDIMQQMQDQKLESSMSSSATTTTHQSWGGGGGGGGTSWKQPLRRGGSSQHSIHYAHSRQSSLHHHHHHPYMHEPQGDLNTKRSQRHLHEGYGGGGGGGSGGGPKHQPSFSGSSSRRGLQIPATVTTASKFGSTLNPTPFIPLEDDYQRRQRQQQQQQHQQHQQQQHQQPQQSQRRRTLWELGPRMYRIHSRRGTVVGHLEAIVKMRPRGDSQSDISVFSRAA</sequence>
<feature type="compositionally biased region" description="Low complexity" evidence="1">
    <location>
        <begin position="1107"/>
        <end position="1137"/>
    </location>
</feature>
<feature type="region of interest" description="Disordered" evidence="1">
    <location>
        <begin position="283"/>
        <end position="305"/>
    </location>
</feature>
<feature type="region of interest" description="Disordered" evidence="1">
    <location>
        <begin position="320"/>
        <end position="401"/>
    </location>
</feature>
<feature type="compositionally biased region" description="Gly residues" evidence="1">
    <location>
        <begin position="1412"/>
        <end position="1425"/>
    </location>
</feature>
<feature type="compositionally biased region" description="Basic residues" evidence="1">
    <location>
        <begin position="1375"/>
        <end position="1391"/>
    </location>
</feature>
<feature type="compositionally biased region" description="Basic and acidic residues" evidence="1">
    <location>
        <begin position="691"/>
        <end position="705"/>
    </location>
</feature>
<feature type="compositionally biased region" description="Low complexity" evidence="1">
    <location>
        <begin position="1332"/>
        <end position="1348"/>
    </location>
</feature>
<feature type="compositionally biased region" description="Basic and acidic residues" evidence="1">
    <location>
        <begin position="644"/>
        <end position="659"/>
    </location>
</feature>
<feature type="compositionally biased region" description="Gly residues" evidence="1">
    <location>
        <begin position="1349"/>
        <end position="1358"/>
    </location>
</feature>
<feature type="compositionally biased region" description="Polar residues" evidence="1">
    <location>
        <begin position="374"/>
        <end position="393"/>
    </location>
</feature>
<feature type="compositionally biased region" description="Basic residues" evidence="1">
    <location>
        <begin position="1197"/>
        <end position="1209"/>
    </location>
</feature>
<feature type="region of interest" description="Disordered" evidence="1">
    <location>
        <begin position="1468"/>
        <end position="1496"/>
    </location>
</feature>
<dbReference type="Proteomes" id="UP000807716">
    <property type="component" value="Unassembled WGS sequence"/>
</dbReference>
<feature type="compositionally biased region" description="Low complexity" evidence="1">
    <location>
        <begin position="112"/>
        <end position="150"/>
    </location>
</feature>
<feature type="region of interest" description="Disordered" evidence="1">
    <location>
        <begin position="1000"/>
        <end position="1268"/>
    </location>
</feature>
<feature type="compositionally biased region" description="Polar residues" evidence="1">
    <location>
        <begin position="169"/>
        <end position="186"/>
    </location>
</feature>
<feature type="compositionally biased region" description="Low complexity" evidence="1">
    <location>
        <begin position="885"/>
        <end position="897"/>
    </location>
</feature>
<feature type="compositionally biased region" description="Low complexity" evidence="1">
    <location>
        <begin position="1159"/>
        <end position="1179"/>
    </location>
</feature>
<feature type="region of interest" description="Disordered" evidence="1">
    <location>
        <begin position="541"/>
        <end position="570"/>
    </location>
</feature>
<feature type="region of interest" description="Disordered" evidence="1">
    <location>
        <begin position="774"/>
        <end position="864"/>
    </location>
</feature>
<feature type="compositionally biased region" description="Basic and acidic residues" evidence="1">
    <location>
        <begin position="1251"/>
        <end position="1268"/>
    </location>
</feature>
<feature type="compositionally biased region" description="Low complexity" evidence="1">
    <location>
        <begin position="334"/>
        <end position="355"/>
    </location>
</feature>
<feature type="region of interest" description="Disordered" evidence="1">
    <location>
        <begin position="107"/>
        <end position="153"/>
    </location>
</feature>
<feature type="compositionally biased region" description="Low complexity" evidence="1">
    <location>
        <begin position="774"/>
        <end position="783"/>
    </location>
</feature>
<accession>A0A9P6TYF6</accession>
<evidence type="ECO:0000313" key="2">
    <source>
        <dbReference type="EMBL" id="KAG0251976.1"/>
    </source>
</evidence>
<feature type="compositionally biased region" description="Basic residues" evidence="1">
    <location>
        <begin position="941"/>
        <end position="953"/>
    </location>
</feature>